<reference evidence="13" key="1">
    <citation type="submission" date="2023-10" db="EMBL/GenBank/DDBJ databases">
        <title>Genome assembly of Pristionchus species.</title>
        <authorList>
            <person name="Yoshida K."/>
            <person name="Sommer R.J."/>
        </authorList>
    </citation>
    <scope>NUCLEOTIDE SEQUENCE</scope>
    <source>
        <strain evidence="13">RS5133</strain>
    </source>
</reference>
<sequence length="483" mass="53213">FQMTDRGESASGRQDPSTSRAQYSNSIEMESDRDRSARSAPTRQTQSQEGEDEMELKYGAEHVIRLFVPVSICMALVIITMKMIKYYSLADPNMGFVYTPFHTDSDDDTSTRFLSGLGNALIMICIIVVMTFGLILLYKYKFYKVIHGWLIMSSLMLLTIFSFLYVSQLMKANNWCVSLPTVLVGLFNYAVMGMICIHWKGPLMMQQAYLISISALMALMFIKLLPDWTAWALLGMISVWDLIAVLCPKGPLNMLVQMSQERNEPIFPALIYSSGILLPYTIIMSVVGEAGEKEEDEATETSGIVNQPSTSSSVAPAGPSSTSVLIPSGESKSKRPQVRRVPPPPRDERREGREVERGGGEGGRRVAAGGGGRSGSASRRTGSESAPRTEEVEEKGIKLGLGDFIFYSVLVGKASENDDWNIIIACYIAILVGLCATLLLLAVFKKALPALPISISAGLVFFFCTKFLITPYTTKLVTHQLTY</sequence>
<dbReference type="AlphaFoldDB" id="A0AAV5WLD0"/>
<dbReference type="PANTHER" id="PTHR10202">
    <property type="entry name" value="PRESENILIN"/>
    <property type="match status" value="1"/>
</dbReference>
<dbReference type="FunFam" id="1.10.472.100:FF:000003">
    <property type="entry name" value="Presenilin"/>
    <property type="match status" value="1"/>
</dbReference>
<keyword evidence="4 11" id="KW-0256">Endoplasmic reticulum</keyword>
<comment type="subunit">
    <text evidence="10">Homodimer. Component of the gamma-secretase complex, a complex composed of a presenilin homodimer, nicastrin, aph1 and pen2.</text>
</comment>
<keyword evidence="11" id="KW-0645">Protease</keyword>
<evidence type="ECO:0000256" key="4">
    <source>
        <dbReference type="ARBA" id="ARBA00022824"/>
    </source>
</evidence>
<dbReference type="EMBL" id="BTSY01000006">
    <property type="protein sequence ID" value="GMT32767.1"/>
    <property type="molecule type" value="Genomic_DNA"/>
</dbReference>
<feature type="transmembrane region" description="Helical" evidence="11">
    <location>
        <begin position="203"/>
        <end position="222"/>
    </location>
</feature>
<dbReference type="Proteomes" id="UP001432322">
    <property type="component" value="Unassembled WGS sequence"/>
</dbReference>
<proteinExistence type="inferred from homology"/>
<evidence type="ECO:0000256" key="12">
    <source>
        <dbReference type="SAM" id="MobiDB-lite"/>
    </source>
</evidence>
<comment type="domain">
    <text evidence="11">The PAL motif is required for normal active site conformation.</text>
</comment>
<keyword evidence="2 11" id="KW-0812">Transmembrane</keyword>
<feature type="transmembrane region" description="Helical" evidence="11">
    <location>
        <begin position="145"/>
        <end position="166"/>
    </location>
</feature>
<feature type="transmembrane region" description="Helical" evidence="11">
    <location>
        <begin position="172"/>
        <end position="191"/>
    </location>
</feature>
<evidence type="ECO:0000256" key="2">
    <source>
        <dbReference type="ARBA" id="ARBA00022692"/>
    </source>
</evidence>
<dbReference type="GO" id="GO:0016485">
    <property type="term" value="P:protein processing"/>
    <property type="evidence" value="ECO:0007669"/>
    <property type="project" value="InterPro"/>
</dbReference>
<dbReference type="SMART" id="SM00730">
    <property type="entry name" value="PSN"/>
    <property type="match status" value="1"/>
</dbReference>
<feature type="transmembrane region" description="Helical" evidence="11">
    <location>
        <begin position="450"/>
        <end position="469"/>
    </location>
</feature>
<comment type="function">
    <text evidence="11">Probable subunit of the gamma-secretase complex, an endoprotease complex that catalyzes the intramembrane cleavage of integral membrane proteins such as Notch receptors.</text>
</comment>
<evidence type="ECO:0000256" key="8">
    <source>
        <dbReference type="ARBA" id="ARBA00023136"/>
    </source>
</evidence>
<dbReference type="InterPro" id="IPR001108">
    <property type="entry name" value="Peptidase_A22A"/>
</dbReference>
<evidence type="ECO:0000256" key="5">
    <source>
        <dbReference type="ARBA" id="ARBA00022976"/>
    </source>
</evidence>
<dbReference type="GO" id="GO:0005789">
    <property type="term" value="C:endoplasmic reticulum membrane"/>
    <property type="evidence" value="ECO:0007669"/>
    <property type="project" value="UniProtKB-SubCell"/>
</dbReference>
<dbReference type="GO" id="GO:0006509">
    <property type="term" value="P:membrane protein ectodomain proteolysis"/>
    <property type="evidence" value="ECO:0007669"/>
    <property type="project" value="TreeGrafter"/>
</dbReference>
<evidence type="ECO:0000256" key="9">
    <source>
        <dbReference type="ARBA" id="ARBA00053367"/>
    </source>
</evidence>
<keyword evidence="5 11" id="KW-0914">Notch signaling pathway</keyword>
<protein>
    <recommendedName>
        <fullName evidence="11">Presenilin</fullName>
        <ecNumber evidence="11">3.4.23.-</ecNumber>
    </recommendedName>
</protein>
<dbReference type="GO" id="GO:0042500">
    <property type="term" value="F:aspartic endopeptidase activity, intramembrane cleaving"/>
    <property type="evidence" value="ECO:0007669"/>
    <property type="project" value="InterPro"/>
</dbReference>
<evidence type="ECO:0000256" key="11">
    <source>
        <dbReference type="RuleBase" id="RU361148"/>
    </source>
</evidence>
<dbReference type="Pfam" id="PF01080">
    <property type="entry name" value="Presenilin"/>
    <property type="match status" value="1"/>
</dbReference>
<feature type="transmembrane region" description="Helical" evidence="11">
    <location>
        <begin position="63"/>
        <end position="84"/>
    </location>
</feature>
<keyword evidence="7 11" id="KW-0333">Golgi apparatus</keyword>
<feature type="transmembrane region" description="Helical" evidence="11">
    <location>
        <begin position="420"/>
        <end position="443"/>
    </location>
</feature>
<dbReference type="Gene3D" id="1.10.472.100">
    <property type="entry name" value="Presenilin"/>
    <property type="match status" value="1"/>
</dbReference>
<feature type="region of interest" description="Disordered" evidence="12">
    <location>
        <begin position="293"/>
        <end position="392"/>
    </location>
</feature>
<feature type="non-terminal residue" evidence="13">
    <location>
        <position position="1"/>
    </location>
</feature>
<feature type="transmembrane region" description="Helical" evidence="11">
    <location>
        <begin position="269"/>
        <end position="287"/>
    </location>
</feature>
<dbReference type="InterPro" id="IPR006639">
    <property type="entry name" value="Preselin/SPP"/>
</dbReference>
<feature type="region of interest" description="Disordered" evidence="12">
    <location>
        <begin position="1"/>
        <end position="53"/>
    </location>
</feature>
<evidence type="ECO:0000256" key="7">
    <source>
        <dbReference type="ARBA" id="ARBA00023034"/>
    </source>
</evidence>
<organism evidence="13 14">
    <name type="scientific">Pristionchus fissidentatus</name>
    <dbReference type="NCBI Taxonomy" id="1538716"/>
    <lineage>
        <taxon>Eukaryota</taxon>
        <taxon>Metazoa</taxon>
        <taxon>Ecdysozoa</taxon>
        <taxon>Nematoda</taxon>
        <taxon>Chromadorea</taxon>
        <taxon>Rhabditida</taxon>
        <taxon>Rhabditina</taxon>
        <taxon>Diplogasteromorpha</taxon>
        <taxon>Diplogasteroidea</taxon>
        <taxon>Neodiplogasteridae</taxon>
        <taxon>Pristionchus</taxon>
    </lineage>
</organism>
<feature type="compositionally biased region" description="Low complexity" evidence="12">
    <location>
        <begin position="375"/>
        <end position="386"/>
    </location>
</feature>
<feature type="compositionally biased region" description="Basic and acidic residues" evidence="12">
    <location>
        <begin position="345"/>
        <end position="364"/>
    </location>
</feature>
<dbReference type="GO" id="GO:0034205">
    <property type="term" value="P:amyloid-beta formation"/>
    <property type="evidence" value="ECO:0007669"/>
    <property type="project" value="TreeGrafter"/>
</dbReference>
<evidence type="ECO:0000256" key="3">
    <source>
        <dbReference type="ARBA" id="ARBA00022801"/>
    </source>
</evidence>
<keyword evidence="8 11" id="KW-0472">Membrane</keyword>
<evidence type="ECO:0000313" key="14">
    <source>
        <dbReference type="Proteomes" id="UP001432322"/>
    </source>
</evidence>
<evidence type="ECO:0000256" key="1">
    <source>
        <dbReference type="ARBA" id="ARBA00008604"/>
    </source>
</evidence>
<feature type="compositionally biased region" description="Polar residues" evidence="12">
    <location>
        <begin position="11"/>
        <end position="28"/>
    </location>
</feature>
<keyword evidence="3 11" id="KW-0378">Hydrolase</keyword>
<feature type="compositionally biased region" description="Polar residues" evidence="12">
    <location>
        <begin position="39"/>
        <end position="48"/>
    </location>
</feature>
<dbReference type="PRINTS" id="PR01072">
    <property type="entry name" value="PRESENILIN"/>
</dbReference>
<dbReference type="PANTHER" id="PTHR10202:SF13">
    <property type="entry name" value="PRESENILIN HOMOLOG"/>
    <property type="match status" value="1"/>
</dbReference>
<dbReference type="GO" id="GO:0007219">
    <property type="term" value="P:Notch signaling pathway"/>
    <property type="evidence" value="ECO:0007669"/>
    <property type="project" value="UniProtKB-KW"/>
</dbReference>
<evidence type="ECO:0000313" key="13">
    <source>
        <dbReference type="EMBL" id="GMT32767.1"/>
    </source>
</evidence>
<dbReference type="InterPro" id="IPR042524">
    <property type="entry name" value="Presenilin_C"/>
</dbReference>
<dbReference type="GO" id="GO:0055074">
    <property type="term" value="P:calcium ion homeostasis"/>
    <property type="evidence" value="ECO:0007669"/>
    <property type="project" value="TreeGrafter"/>
</dbReference>
<name>A0AAV5WLD0_9BILA</name>
<comment type="subcellular location">
    <subcellularLocation>
        <location evidence="11">Endoplasmic reticulum membrane</location>
        <topology evidence="11">Multi-pass membrane protein</topology>
    </subcellularLocation>
    <subcellularLocation>
        <location evidence="11">Golgi apparatus membrane</location>
        <topology evidence="11">Multi-pass membrane protein</topology>
    </subcellularLocation>
</comment>
<dbReference type="GO" id="GO:0070765">
    <property type="term" value="C:gamma-secretase complex"/>
    <property type="evidence" value="ECO:0007669"/>
    <property type="project" value="TreeGrafter"/>
</dbReference>
<feature type="transmembrane region" description="Helical" evidence="11">
    <location>
        <begin position="117"/>
        <end position="138"/>
    </location>
</feature>
<gene>
    <name evidence="13" type="ORF">PFISCL1PPCAC_24064</name>
</gene>
<comment type="function">
    <text evidence="9">Probable catalytic subunit of the gamma-secretase complex, an endoprotease complex that catalyzes the intramembrane cleavage of integral membrane proteins such as Notch receptors. Requires the other members of the gamma-secretase complex to have a protease activity.</text>
</comment>
<feature type="compositionally biased region" description="Polar residues" evidence="12">
    <location>
        <begin position="302"/>
        <end position="325"/>
    </location>
</feature>
<comment type="caution">
    <text evidence="13">The sequence shown here is derived from an EMBL/GenBank/DDBJ whole genome shotgun (WGS) entry which is preliminary data.</text>
</comment>
<dbReference type="EC" id="3.4.23.-" evidence="11"/>
<keyword evidence="6 11" id="KW-1133">Transmembrane helix</keyword>
<accession>A0AAV5WLD0</accession>
<dbReference type="GO" id="GO:0000139">
    <property type="term" value="C:Golgi membrane"/>
    <property type="evidence" value="ECO:0007669"/>
    <property type="project" value="UniProtKB-SubCell"/>
</dbReference>
<evidence type="ECO:0000256" key="10">
    <source>
        <dbReference type="ARBA" id="ARBA00066080"/>
    </source>
</evidence>
<evidence type="ECO:0000256" key="6">
    <source>
        <dbReference type="ARBA" id="ARBA00022989"/>
    </source>
</evidence>
<dbReference type="GO" id="GO:0044351">
    <property type="term" value="P:macropinocytosis"/>
    <property type="evidence" value="ECO:0007669"/>
    <property type="project" value="UniProtKB-ARBA"/>
</dbReference>
<keyword evidence="14" id="KW-1185">Reference proteome</keyword>
<comment type="similarity">
    <text evidence="1 11">Belongs to the peptidase A22A family.</text>
</comment>